<evidence type="ECO:0000313" key="3">
    <source>
        <dbReference type="EMBL" id="AJK47865.1"/>
    </source>
</evidence>
<sequence>MRERMTAPSRQDEARGRRKRAAAAPGSRRGARRRPFTRLRPPAYEIKTMQEFAMSRFTVVSARRAALAGAAFALALLAGCASDAARMSDIRYDLGPIDSGGFAAAPASGTVLKVLDMRAPDAFDTDKFVYRLAYADAQRIATYRDSRWTAPPAQLLTQRLRTALASRGTVLDGGDAVRATVLHVELNEFEQVFDGQDQSHGEVAVRATLTRDGAVLGQRSFVSRAPASTPDAAGGAAALAAASNELVAQLVAWLAVQASASP</sequence>
<feature type="compositionally biased region" description="Basic and acidic residues" evidence="1">
    <location>
        <begin position="1"/>
        <end position="15"/>
    </location>
</feature>
<dbReference type="SUPFAM" id="SSF159594">
    <property type="entry name" value="XCC0632-like"/>
    <property type="match status" value="1"/>
</dbReference>
<dbReference type="KEGG" id="bgp:BGL_1c33910"/>
<accession>A0A0B6S3K9</accession>
<proteinExistence type="predicted"/>
<evidence type="ECO:0000256" key="1">
    <source>
        <dbReference type="SAM" id="MobiDB-lite"/>
    </source>
</evidence>
<dbReference type="Gene3D" id="3.40.50.10610">
    <property type="entry name" value="ABC-type transport auxiliary lipoprotein component"/>
    <property type="match status" value="1"/>
</dbReference>
<dbReference type="Pfam" id="PF03886">
    <property type="entry name" value="ABC_trans_aux"/>
    <property type="match status" value="1"/>
</dbReference>
<dbReference type="Proteomes" id="UP000031838">
    <property type="component" value="Chromosome 1"/>
</dbReference>
<evidence type="ECO:0000313" key="4">
    <source>
        <dbReference type="Proteomes" id="UP000031838"/>
    </source>
</evidence>
<feature type="domain" description="ABC-type transport auxiliary lipoprotein component" evidence="2">
    <location>
        <begin position="103"/>
        <end position="250"/>
    </location>
</feature>
<reference evidence="3 4" key="2">
    <citation type="journal article" date="2016" name="Appl. Microbiol. Biotechnol.">
        <title>Mutations improving production and secretion of extracellular lipase by Burkholderia glumae PG1.</title>
        <authorList>
            <person name="Knapp A."/>
            <person name="Voget S."/>
            <person name="Gao R."/>
            <person name="Zaburannyi N."/>
            <person name="Krysciak D."/>
            <person name="Breuer M."/>
            <person name="Hauer B."/>
            <person name="Streit W.R."/>
            <person name="Muller R."/>
            <person name="Daniel R."/>
            <person name="Jaeger K.E."/>
        </authorList>
    </citation>
    <scope>NUCLEOTIDE SEQUENCE [LARGE SCALE GENOMIC DNA]</scope>
    <source>
        <strain evidence="3 4">PG1</strain>
    </source>
</reference>
<dbReference type="HOGENOM" id="CLU_091341_0_0_4"/>
<dbReference type="EMBL" id="CP002580">
    <property type="protein sequence ID" value="AJK47865.1"/>
    <property type="molecule type" value="Genomic_DNA"/>
</dbReference>
<keyword evidence="4" id="KW-1185">Reference proteome</keyword>
<evidence type="ECO:0000259" key="2">
    <source>
        <dbReference type="Pfam" id="PF03886"/>
    </source>
</evidence>
<gene>
    <name evidence="3" type="ORF">BGL_1c33910</name>
</gene>
<dbReference type="AlphaFoldDB" id="A0A0B6S3K9"/>
<reference evidence="4" key="1">
    <citation type="submission" date="2011-03" db="EMBL/GenBank/DDBJ databases">
        <authorList>
            <person name="Voget S."/>
            <person name="Streit W.R."/>
            <person name="Jaeger K.E."/>
            <person name="Daniel R."/>
        </authorList>
    </citation>
    <scope>NUCLEOTIDE SEQUENCE [LARGE SCALE GENOMIC DNA]</scope>
    <source>
        <strain evidence="4">PG1</strain>
    </source>
</reference>
<name>A0A0B6S3K9_BURPL</name>
<protein>
    <recommendedName>
        <fullName evidence="2">ABC-type transport auxiliary lipoprotein component domain-containing protein</fullName>
    </recommendedName>
</protein>
<organism evidence="3 4">
    <name type="scientific">Burkholderia plantarii</name>
    <dbReference type="NCBI Taxonomy" id="41899"/>
    <lineage>
        <taxon>Bacteria</taxon>
        <taxon>Pseudomonadati</taxon>
        <taxon>Pseudomonadota</taxon>
        <taxon>Betaproteobacteria</taxon>
        <taxon>Burkholderiales</taxon>
        <taxon>Burkholderiaceae</taxon>
        <taxon>Burkholderia</taxon>
    </lineage>
</organism>
<feature type="region of interest" description="Disordered" evidence="1">
    <location>
        <begin position="1"/>
        <end position="39"/>
    </location>
</feature>
<dbReference type="InterPro" id="IPR005586">
    <property type="entry name" value="ABC_trans_aux"/>
</dbReference>